<dbReference type="eggNOG" id="COG0473">
    <property type="taxonomic scope" value="Bacteria"/>
</dbReference>
<feature type="binding site" evidence="15">
    <location>
        <position position="252"/>
    </location>
    <ligand>
        <name>Mg(2+)</name>
        <dbReference type="ChEBI" id="CHEBI:18420"/>
    </ligand>
</feature>
<dbReference type="GO" id="GO:0009098">
    <property type="term" value="P:L-leucine biosynthetic process"/>
    <property type="evidence" value="ECO:0007669"/>
    <property type="project" value="UniProtKB-UniRule"/>
</dbReference>
<evidence type="ECO:0000256" key="13">
    <source>
        <dbReference type="ARBA" id="ARBA00023304"/>
    </source>
</evidence>
<dbReference type="KEGG" id="tmb:Thimo_2654"/>
<evidence type="ECO:0000256" key="12">
    <source>
        <dbReference type="ARBA" id="ARBA00023211"/>
    </source>
</evidence>
<dbReference type="GO" id="GO:0051287">
    <property type="term" value="F:NAD binding"/>
    <property type="evidence" value="ECO:0007669"/>
    <property type="project" value="InterPro"/>
</dbReference>
<comment type="subunit">
    <text evidence="5 15 16">Homodimer.</text>
</comment>
<dbReference type="HAMAP" id="MF_01033">
    <property type="entry name" value="LeuB_type1"/>
    <property type="match status" value="1"/>
</dbReference>
<feature type="domain" description="Isopropylmalate dehydrogenase-like" evidence="17">
    <location>
        <begin position="4"/>
        <end position="353"/>
    </location>
</feature>
<comment type="catalytic activity">
    <reaction evidence="1 15 16">
        <text>(2R,3S)-3-isopropylmalate + NAD(+) = 4-methyl-2-oxopentanoate + CO2 + NADH</text>
        <dbReference type="Rhea" id="RHEA:32271"/>
        <dbReference type="ChEBI" id="CHEBI:16526"/>
        <dbReference type="ChEBI" id="CHEBI:17865"/>
        <dbReference type="ChEBI" id="CHEBI:35121"/>
        <dbReference type="ChEBI" id="CHEBI:57540"/>
        <dbReference type="ChEBI" id="CHEBI:57945"/>
        <dbReference type="EC" id="1.1.1.85"/>
    </reaction>
</comment>
<comment type="cofactor">
    <cofactor evidence="15 16">
        <name>Mg(2+)</name>
        <dbReference type="ChEBI" id="CHEBI:18420"/>
    </cofactor>
    <cofactor evidence="15 16">
        <name>Mn(2+)</name>
        <dbReference type="ChEBI" id="CHEBI:29035"/>
    </cofactor>
    <text evidence="15 16">Binds 1 Mg(2+) or Mn(2+) ion per subunit.</text>
</comment>
<keyword evidence="10 15" id="KW-0560">Oxidoreductase</keyword>
<feature type="binding site" evidence="15">
    <location>
        <position position="106"/>
    </location>
    <ligand>
        <name>substrate</name>
    </ligand>
</feature>
<comment type="subcellular location">
    <subcellularLocation>
        <location evidence="15">Cytoplasm</location>
    </subcellularLocation>
</comment>
<keyword evidence="9 15" id="KW-0460">Magnesium</keyword>
<evidence type="ECO:0000256" key="3">
    <source>
        <dbReference type="ARBA" id="ARBA00004762"/>
    </source>
</evidence>
<dbReference type="PANTHER" id="PTHR42979">
    <property type="entry name" value="3-ISOPROPYLMALATE DEHYDROGENASE"/>
    <property type="match status" value="1"/>
</dbReference>
<evidence type="ECO:0000256" key="9">
    <source>
        <dbReference type="ARBA" id="ARBA00022842"/>
    </source>
</evidence>
<dbReference type="EMBL" id="CP003051">
    <property type="protein sequence ID" value="AGA91374.1"/>
    <property type="molecule type" value="Genomic_DNA"/>
</dbReference>
<dbReference type="SMART" id="SM01329">
    <property type="entry name" value="Iso_dh"/>
    <property type="match status" value="1"/>
</dbReference>
<dbReference type="PROSITE" id="PS00470">
    <property type="entry name" value="IDH_IMDH"/>
    <property type="match status" value="1"/>
</dbReference>
<evidence type="ECO:0000256" key="4">
    <source>
        <dbReference type="ARBA" id="ARBA00008319"/>
    </source>
</evidence>
<sequence>MSKKILILAGDGIGPEIVAEAIKVLEAVRARFGLDLTLEEALVGGAAYDACGHPLPEETLAAARTADAVLLGAVGGAKWEPLPIAVRPEKGLLGLRAGLGLFANLRPAILYRQLADASSLKAELVAGLDILIVRELTGGIYFGEPRGVTRQESGERRGVNTLVYTESEIRRICRVAFDVARQRGKRVCSVDKANVLECTELWREVAADVARDYPDVVLSHMYVDNAAMQLVRAPKQFDVMVTTNMFGDILSDAAAMLTGSIGMLPSASLNADGQGMYEPIHGSAPDIAGKGIANPLATILSVAMMLRYSLHEPEVAQQIEAAVSRVLDQGLRTGDIMSAGMRQVGTAEMGDAVVAALVQSG</sequence>
<evidence type="ECO:0000256" key="6">
    <source>
        <dbReference type="ARBA" id="ARBA00022430"/>
    </source>
</evidence>
<dbReference type="STRING" id="765912.Thimo_2654"/>
<gene>
    <name evidence="15" type="primary">leuB</name>
    <name evidence="18" type="ORF">Thimo_2654</name>
</gene>
<dbReference type="Proteomes" id="UP000010816">
    <property type="component" value="Chromosome"/>
</dbReference>
<keyword evidence="7 15" id="KW-0028">Amino-acid biosynthesis</keyword>
<feature type="site" description="Important for catalysis" evidence="15">
    <location>
        <position position="141"/>
    </location>
</feature>
<feature type="binding site" evidence="15">
    <location>
        <position position="224"/>
    </location>
    <ligand>
        <name>substrate</name>
    </ligand>
</feature>
<dbReference type="InterPro" id="IPR024084">
    <property type="entry name" value="IsoPropMal-DH-like_dom"/>
</dbReference>
<organism evidence="18 19">
    <name type="scientific">Thioflavicoccus mobilis 8321</name>
    <dbReference type="NCBI Taxonomy" id="765912"/>
    <lineage>
        <taxon>Bacteria</taxon>
        <taxon>Pseudomonadati</taxon>
        <taxon>Pseudomonadota</taxon>
        <taxon>Gammaproteobacteria</taxon>
        <taxon>Chromatiales</taxon>
        <taxon>Chromatiaceae</taxon>
        <taxon>Thioflavicoccus</taxon>
    </lineage>
</organism>
<dbReference type="HOGENOM" id="CLU_031953_0_3_6"/>
<feature type="binding site" evidence="15">
    <location>
        <position position="248"/>
    </location>
    <ligand>
        <name>Mg(2+)</name>
        <dbReference type="ChEBI" id="CHEBI:18420"/>
    </ligand>
</feature>
<keyword evidence="12 15" id="KW-0464">Manganese</keyword>
<proteinExistence type="inferred from homology"/>
<accession>L0H1A7</accession>
<feature type="binding site" evidence="15">
    <location>
        <position position="224"/>
    </location>
    <ligand>
        <name>Mg(2+)</name>
        <dbReference type="ChEBI" id="CHEBI:18420"/>
    </ligand>
</feature>
<dbReference type="NCBIfam" id="TIGR00169">
    <property type="entry name" value="leuB"/>
    <property type="match status" value="1"/>
</dbReference>
<dbReference type="GO" id="GO:0005829">
    <property type="term" value="C:cytosol"/>
    <property type="evidence" value="ECO:0007669"/>
    <property type="project" value="TreeGrafter"/>
</dbReference>
<feature type="binding site" evidence="15">
    <location>
        <begin position="76"/>
        <end position="89"/>
    </location>
    <ligand>
        <name>NAD(+)</name>
        <dbReference type="ChEBI" id="CHEBI:57540"/>
    </ligand>
</feature>
<dbReference type="Pfam" id="PF00180">
    <property type="entry name" value="Iso_dh"/>
    <property type="match status" value="1"/>
</dbReference>
<comment type="function">
    <text evidence="14 15 16">Catalyzes the oxidation of 3-carboxy-2-hydroxy-4-methylpentanoate (3-isopropylmalate) to 3-carboxy-4-methyl-2-oxopentanoate. The product decarboxylates to 4-methyl-2 oxopentanoate.</text>
</comment>
<dbReference type="OrthoDB" id="9767905at2"/>
<evidence type="ECO:0000313" key="19">
    <source>
        <dbReference type="Proteomes" id="UP000010816"/>
    </source>
</evidence>
<dbReference type="FunFam" id="3.40.718.10:FF:000004">
    <property type="entry name" value="3-isopropylmalate dehydrogenase"/>
    <property type="match status" value="1"/>
</dbReference>
<dbReference type="AlphaFoldDB" id="L0H1A7"/>
<evidence type="ECO:0000256" key="7">
    <source>
        <dbReference type="ARBA" id="ARBA00022605"/>
    </source>
</evidence>
<feature type="binding site" evidence="15">
    <location>
        <position position="96"/>
    </location>
    <ligand>
        <name>substrate</name>
    </ligand>
</feature>
<keyword evidence="8 15" id="KW-0479">Metal-binding</keyword>
<feature type="site" description="Important for catalysis" evidence="15">
    <location>
        <position position="192"/>
    </location>
</feature>
<dbReference type="InterPro" id="IPR019818">
    <property type="entry name" value="IsoCit/isopropylmalate_DH_CS"/>
</dbReference>
<comment type="similarity">
    <text evidence="4 15">Belongs to the isocitrate and isopropylmalate dehydrogenases family. LeuB type 1 subfamily.</text>
</comment>
<keyword evidence="19" id="KW-1185">Reference proteome</keyword>
<evidence type="ECO:0000256" key="2">
    <source>
        <dbReference type="ARBA" id="ARBA00001936"/>
    </source>
</evidence>
<feature type="binding site" evidence="15">
    <location>
        <begin position="282"/>
        <end position="294"/>
    </location>
    <ligand>
        <name>NAD(+)</name>
        <dbReference type="ChEBI" id="CHEBI:57540"/>
    </ligand>
</feature>
<evidence type="ECO:0000256" key="8">
    <source>
        <dbReference type="ARBA" id="ARBA00022723"/>
    </source>
</evidence>
<dbReference type="RefSeq" id="WP_015281506.1">
    <property type="nucleotide sequence ID" value="NC_019940.1"/>
</dbReference>
<reference evidence="18 19" key="1">
    <citation type="submission" date="2011-09" db="EMBL/GenBank/DDBJ databases">
        <title>Complete sequence of chromosome of Thioflavicoccus mobilis 8321.</title>
        <authorList>
            <consortium name="US DOE Joint Genome Institute"/>
            <person name="Lucas S."/>
            <person name="Han J."/>
            <person name="Lapidus A."/>
            <person name="Cheng J.-F."/>
            <person name="Goodwin L."/>
            <person name="Pitluck S."/>
            <person name="Peters L."/>
            <person name="Ovchinnikova G."/>
            <person name="Lu M."/>
            <person name="Detter J.C."/>
            <person name="Han C."/>
            <person name="Tapia R."/>
            <person name="Land M."/>
            <person name="Hauser L."/>
            <person name="Kyrpides N."/>
            <person name="Ivanova N."/>
            <person name="Pagani I."/>
            <person name="Vogl K."/>
            <person name="Liu Z."/>
            <person name="Imhoff J."/>
            <person name="Thiel V."/>
            <person name="Frigaard N.-U."/>
            <person name="Bryant D."/>
            <person name="Woyke T."/>
        </authorList>
    </citation>
    <scope>NUCLEOTIDE SEQUENCE [LARGE SCALE GENOMIC DNA]</scope>
    <source>
        <strain evidence="18 19">8321</strain>
    </source>
</reference>
<dbReference type="UniPathway" id="UPA00048">
    <property type="reaction ID" value="UER00072"/>
</dbReference>
<dbReference type="Gene3D" id="3.40.718.10">
    <property type="entry name" value="Isopropylmalate Dehydrogenase"/>
    <property type="match status" value="1"/>
</dbReference>
<evidence type="ECO:0000313" key="18">
    <source>
        <dbReference type="EMBL" id="AGA91374.1"/>
    </source>
</evidence>
<dbReference type="GO" id="GO:0000287">
    <property type="term" value="F:magnesium ion binding"/>
    <property type="evidence" value="ECO:0007669"/>
    <property type="project" value="InterPro"/>
</dbReference>
<dbReference type="PANTHER" id="PTHR42979:SF1">
    <property type="entry name" value="3-ISOPROPYLMALATE DEHYDROGENASE"/>
    <property type="match status" value="1"/>
</dbReference>
<dbReference type="GO" id="GO:0003862">
    <property type="term" value="F:3-isopropylmalate dehydrogenase activity"/>
    <property type="evidence" value="ECO:0007669"/>
    <property type="project" value="UniProtKB-UniRule"/>
</dbReference>
<evidence type="ECO:0000256" key="15">
    <source>
        <dbReference type="HAMAP-Rule" id="MF_01033"/>
    </source>
</evidence>
<evidence type="ECO:0000259" key="17">
    <source>
        <dbReference type="SMART" id="SM01329"/>
    </source>
</evidence>
<evidence type="ECO:0000256" key="14">
    <source>
        <dbReference type="ARBA" id="ARBA00023577"/>
    </source>
</evidence>
<comment type="pathway">
    <text evidence="3 15 16">Amino-acid biosynthesis; L-leucine biosynthesis; L-leucine from 3-methyl-2-oxobutanoate: step 3/4.</text>
</comment>
<dbReference type="PATRIC" id="fig|765912.4.peg.2603"/>
<evidence type="ECO:0000256" key="11">
    <source>
        <dbReference type="ARBA" id="ARBA00023027"/>
    </source>
</evidence>
<keyword evidence="13 15" id="KW-0100">Branched-chain amino acid biosynthesis</keyword>
<dbReference type="SUPFAM" id="SSF53659">
    <property type="entry name" value="Isocitrate/Isopropylmalate dehydrogenase-like"/>
    <property type="match status" value="1"/>
</dbReference>
<dbReference type="InterPro" id="IPR004429">
    <property type="entry name" value="Isopropylmalate_DH"/>
</dbReference>
<name>L0H1A7_9GAMM</name>
<feature type="binding site" evidence="15">
    <location>
        <position position="134"/>
    </location>
    <ligand>
        <name>substrate</name>
    </ligand>
</feature>
<comment type="cofactor">
    <cofactor evidence="2">
        <name>Mn(2+)</name>
        <dbReference type="ChEBI" id="CHEBI:29035"/>
    </cofactor>
</comment>
<keyword evidence="11 15" id="KW-0520">NAD</keyword>
<evidence type="ECO:0000256" key="16">
    <source>
        <dbReference type="RuleBase" id="RU004445"/>
    </source>
</evidence>
<evidence type="ECO:0000256" key="10">
    <source>
        <dbReference type="ARBA" id="ARBA00023002"/>
    </source>
</evidence>
<evidence type="ECO:0000256" key="1">
    <source>
        <dbReference type="ARBA" id="ARBA00000624"/>
    </source>
</evidence>
<protein>
    <recommendedName>
        <fullName evidence="15">3-isopropylmalate dehydrogenase</fullName>
        <ecNumber evidence="15">1.1.1.85</ecNumber>
    </recommendedName>
    <alternativeName>
        <fullName evidence="15">3-IPM-DH</fullName>
    </alternativeName>
    <alternativeName>
        <fullName evidence="15">Beta-IPM dehydrogenase</fullName>
        <shortName evidence="15">IMDH</shortName>
    </alternativeName>
</protein>
<keyword evidence="15" id="KW-0963">Cytoplasm</keyword>
<dbReference type="EC" id="1.1.1.85" evidence="15"/>
<keyword evidence="6 15" id="KW-0432">Leucine biosynthesis</keyword>
<evidence type="ECO:0000256" key="5">
    <source>
        <dbReference type="ARBA" id="ARBA00011738"/>
    </source>
</evidence>